<protein>
    <submittedName>
        <fullName evidence="3">Heterokaryon incompatibility protein-domain-containing protein</fullName>
    </submittedName>
</protein>
<evidence type="ECO:0000313" key="3">
    <source>
        <dbReference type="EMBL" id="KAK0750527.1"/>
    </source>
</evidence>
<evidence type="ECO:0000313" key="4">
    <source>
        <dbReference type="Proteomes" id="UP001172155"/>
    </source>
</evidence>
<dbReference type="Pfam" id="PF06985">
    <property type="entry name" value="HET"/>
    <property type="match status" value="1"/>
</dbReference>
<keyword evidence="4" id="KW-1185">Reference proteome</keyword>
<proteinExistence type="predicted"/>
<dbReference type="AlphaFoldDB" id="A0AA40K9M5"/>
<feature type="compositionally biased region" description="Polar residues" evidence="1">
    <location>
        <begin position="8"/>
        <end position="19"/>
    </location>
</feature>
<feature type="domain" description="Heterokaryon incompatibility" evidence="2">
    <location>
        <begin position="76"/>
        <end position="191"/>
    </location>
</feature>
<sequence>MEIELGMPSTSSCRGSGETSRPEYPETISSWLHDCRGNHSFCRFTSSPPLPSRVIDVLTRREPFLAEPNGKQRGEYVALAYCWGPNRFLNAMTFGPSSTGITGHPNPPTNIDEHRKQIPFAALPKTLQDAITVCRRLKIRYLWIDALCIIQGDENEWKRESCGMADVFANATFAMAADSSEAVERGFLDRIHHPNDTAHSARPGCISPLSWDEPLNRRAWSLSEIIFSNRMVHFTSVEMVWECNQIRRWECGRQEMIQDDLSDASMSFRALRNADLARGSSMAGLYRIWDIIMRLFSRRQINNQPGRQDRDQERLMALSRIAGQFSKTSTMLTGMEDSYLAGIWRGDLLKSLLWRIDTEFHQGQPSYPYPHWRRPRQPRAPTWSWASVEGATVIDPLTAMEVKASVGKVAVRRLDENDPFGKVVSGMLRISGPFIDNLTVTAQFCDMNDSSNNQAQSLCLVGRSERYRFLFDVPRSDAGLGEDFCGLLLSTGYVGAGSKHKYYGILLFCQVPGTDNTFERVGVSHSGAQFQEALAGLAAQMEETTIVLI</sequence>
<reference evidence="3" key="1">
    <citation type="submission" date="2023-06" db="EMBL/GenBank/DDBJ databases">
        <title>Genome-scale phylogeny and comparative genomics of the fungal order Sordariales.</title>
        <authorList>
            <consortium name="Lawrence Berkeley National Laboratory"/>
            <person name="Hensen N."/>
            <person name="Bonometti L."/>
            <person name="Westerberg I."/>
            <person name="Brannstrom I.O."/>
            <person name="Guillou S."/>
            <person name="Cros-Aarteil S."/>
            <person name="Calhoun S."/>
            <person name="Haridas S."/>
            <person name="Kuo A."/>
            <person name="Mondo S."/>
            <person name="Pangilinan J."/>
            <person name="Riley R."/>
            <person name="LaButti K."/>
            <person name="Andreopoulos B."/>
            <person name="Lipzen A."/>
            <person name="Chen C."/>
            <person name="Yanf M."/>
            <person name="Daum C."/>
            <person name="Ng V."/>
            <person name="Clum A."/>
            <person name="Steindorff A."/>
            <person name="Ohm R."/>
            <person name="Martin F."/>
            <person name="Silar P."/>
            <person name="Natvig D."/>
            <person name="Lalanne C."/>
            <person name="Gautier V."/>
            <person name="Ament-velasquez S.L."/>
            <person name="Kruys A."/>
            <person name="Hutchinson M.I."/>
            <person name="Powell A.J."/>
            <person name="Barry K."/>
            <person name="Miller A.N."/>
            <person name="Grigoriev I.V."/>
            <person name="Debuchy R."/>
            <person name="Gladieux P."/>
            <person name="Thoren M.H."/>
            <person name="Johannesson H."/>
        </authorList>
    </citation>
    <scope>NUCLEOTIDE SEQUENCE</scope>
    <source>
        <strain evidence="3">SMH3187-1</strain>
    </source>
</reference>
<evidence type="ECO:0000259" key="2">
    <source>
        <dbReference type="Pfam" id="PF06985"/>
    </source>
</evidence>
<dbReference type="PANTHER" id="PTHR33112:SF16">
    <property type="entry name" value="HETEROKARYON INCOMPATIBILITY DOMAIN-CONTAINING PROTEIN"/>
    <property type="match status" value="1"/>
</dbReference>
<dbReference type="InterPro" id="IPR010730">
    <property type="entry name" value="HET"/>
</dbReference>
<comment type="caution">
    <text evidence="3">The sequence shown here is derived from an EMBL/GenBank/DDBJ whole genome shotgun (WGS) entry which is preliminary data.</text>
</comment>
<dbReference type="PANTHER" id="PTHR33112">
    <property type="entry name" value="DOMAIN PROTEIN, PUTATIVE-RELATED"/>
    <property type="match status" value="1"/>
</dbReference>
<feature type="region of interest" description="Disordered" evidence="1">
    <location>
        <begin position="1"/>
        <end position="21"/>
    </location>
</feature>
<evidence type="ECO:0000256" key="1">
    <source>
        <dbReference type="SAM" id="MobiDB-lite"/>
    </source>
</evidence>
<accession>A0AA40K9M5</accession>
<name>A0AA40K9M5_9PEZI</name>
<dbReference type="EMBL" id="JAUKUD010000003">
    <property type="protein sequence ID" value="KAK0750527.1"/>
    <property type="molecule type" value="Genomic_DNA"/>
</dbReference>
<dbReference type="Proteomes" id="UP001172155">
    <property type="component" value="Unassembled WGS sequence"/>
</dbReference>
<organism evidence="3 4">
    <name type="scientific">Schizothecium vesticola</name>
    <dbReference type="NCBI Taxonomy" id="314040"/>
    <lineage>
        <taxon>Eukaryota</taxon>
        <taxon>Fungi</taxon>
        <taxon>Dikarya</taxon>
        <taxon>Ascomycota</taxon>
        <taxon>Pezizomycotina</taxon>
        <taxon>Sordariomycetes</taxon>
        <taxon>Sordariomycetidae</taxon>
        <taxon>Sordariales</taxon>
        <taxon>Schizotheciaceae</taxon>
        <taxon>Schizothecium</taxon>
    </lineage>
</organism>
<gene>
    <name evidence="3" type="ORF">B0T18DRAFT_409071</name>
</gene>